<dbReference type="Proteomes" id="UP000248798">
    <property type="component" value="Unassembled WGS sequence"/>
</dbReference>
<keyword evidence="7" id="KW-1185">Reference proteome</keyword>
<dbReference type="Gene3D" id="1.10.357.10">
    <property type="entry name" value="Tetracycline Repressor, domain 2"/>
    <property type="match status" value="1"/>
</dbReference>
<gene>
    <name evidence="5" type="ORF">DO021_12670</name>
    <name evidence="4" type="ORF">EYB58_14730</name>
</gene>
<reference evidence="5 6" key="1">
    <citation type="submission" date="2018-06" db="EMBL/GenBank/DDBJ databases">
        <title>Complete Genome Sequence of Desulfobacter hydrogenophilus (DSM3380).</title>
        <authorList>
            <person name="Marietou A."/>
            <person name="Schreiber L."/>
            <person name="Marshall I."/>
            <person name="Jorgensen B."/>
        </authorList>
    </citation>
    <scope>NUCLEOTIDE SEQUENCE [LARGE SCALE GENOMIC DNA]</scope>
    <source>
        <strain evidence="5 6">DSM 3380</strain>
    </source>
</reference>
<dbReference type="PROSITE" id="PS01081">
    <property type="entry name" value="HTH_TETR_1"/>
    <property type="match status" value="1"/>
</dbReference>
<dbReference type="EMBL" id="CP036313">
    <property type="protein sequence ID" value="QBH14067.1"/>
    <property type="molecule type" value="Genomic_DNA"/>
</dbReference>
<dbReference type="PROSITE" id="PS50977">
    <property type="entry name" value="HTH_TETR_2"/>
    <property type="match status" value="1"/>
</dbReference>
<dbReference type="InterPro" id="IPR023772">
    <property type="entry name" value="DNA-bd_HTH_TetR-type_CS"/>
</dbReference>
<accession>A0A328FBF5</accession>
<evidence type="ECO:0000313" key="5">
    <source>
        <dbReference type="EMBL" id="RAM01629.1"/>
    </source>
</evidence>
<keyword evidence="1 2" id="KW-0238">DNA-binding</keyword>
<dbReference type="SUPFAM" id="SSF46689">
    <property type="entry name" value="Homeodomain-like"/>
    <property type="match status" value="1"/>
</dbReference>
<evidence type="ECO:0000313" key="4">
    <source>
        <dbReference type="EMBL" id="QBH14067.1"/>
    </source>
</evidence>
<organism evidence="5 6">
    <name type="scientific">Desulfobacter hydrogenophilus</name>
    <dbReference type="NCBI Taxonomy" id="2291"/>
    <lineage>
        <taxon>Bacteria</taxon>
        <taxon>Pseudomonadati</taxon>
        <taxon>Thermodesulfobacteriota</taxon>
        <taxon>Desulfobacteria</taxon>
        <taxon>Desulfobacterales</taxon>
        <taxon>Desulfobacteraceae</taxon>
        <taxon>Desulfobacter</taxon>
    </lineage>
</organism>
<dbReference type="EMBL" id="QLNI01000024">
    <property type="protein sequence ID" value="RAM01629.1"/>
    <property type="molecule type" value="Genomic_DNA"/>
</dbReference>
<dbReference type="RefSeq" id="WP_111957214.1">
    <property type="nucleotide sequence ID" value="NZ_CP036313.1"/>
</dbReference>
<dbReference type="InterPro" id="IPR001647">
    <property type="entry name" value="HTH_TetR"/>
</dbReference>
<dbReference type="InterPro" id="IPR009057">
    <property type="entry name" value="Homeodomain-like_sf"/>
</dbReference>
<evidence type="ECO:0000256" key="2">
    <source>
        <dbReference type="PROSITE-ProRule" id="PRU00335"/>
    </source>
</evidence>
<dbReference type="Gene3D" id="1.10.10.60">
    <property type="entry name" value="Homeodomain-like"/>
    <property type="match status" value="1"/>
</dbReference>
<dbReference type="Pfam" id="PF00440">
    <property type="entry name" value="TetR_N"/>
    <property type="match status" value="1"/>
</dbReference>
<dbReference type="InterPro" id="IPR036271">
    <property type="entry name" value="Tet_transcr_reg_TetR-rel_C_sf"/>
</dbReference>
<dbReference type="PRINTS" id="PR00455">
    <property type="entry name" value="HTHTETR"/>
</dbReference>
<dbReference type="Proteomes" id="UP000293902">
    <property type="component" value="Chromosome"/>
</dbReference>
<dbReference type="InterPro" id="IPR050624">
    <property type="entry name" value="HTH-type_Tx_Regulator"/>
</dbReference>
<reference evidence="4 7" key="2">
    <citation type="submission" date="2019-02" db="EMBL/GenBank/DDBJ databases">
        <title>Complete genome sequence of Desulfobacter hydrogenophilus AcRS1.</title>
        <authorList>
            <person name="Marietou A."/>
            <person name="Lund M.B."/>
            <person name="Marshall I.P.G."/>
            <person name="Schreiber L."/>
            <person name="Jorgensen B."/>
        </authorList>
    </citation>
    <scope>NUCLEOTIDE SEQUENCE [LARGE SCALE GENOMIC DNA]</scope>
    <source>
        <strain evidence="4 7">AcRS1</strain>
    </source>
</reference>
<feature type="domain" description="HTH tetR-type" evidence="3">
    <location>
        <begin position="1"/>
        <end position="61"/>
    </location>
</feature>
<dbReference type="PANTHER" id="PTHR43479:SF11">
    <property type="entry name" value="ACREF_ENVCD OPERON REPRESSOR-RELATED"/>
    <property type="match status" value="1"/>
</dbReference>
<evidence type="ECO:0000259" key="3">
    <source>
        <dbReference type="PROSITE" id="PS50977"/>
    </source>
</evidence>
<evidence type="ECO:0000256" key="1">
    <source>
        <dbReference type="ARBA" id="ARBA00023125"/>
    </source>
</evidence>
<name>A0A328FBF5_9BACT</name>
<dbReference type="OrthoDB" id="5394806at2"/>
<evidence type="ECO:0000313" key="7">
    <source>
        <dbReference type="Proteomes" id="UP000293902"/>
    </source>
</evidence>
<dbReference type="AlphaFoldDB" id="A0A328FBF5"/>
<dbReference type="GO" id="GO:0003677">
    <property type="term" value="F:DNA binding"/>
    <property type="evidence" value="ECO:0007669"/>
    <property type="project" value="UniProtKB-UniRule"/>
</dbReference>
<evidence type="ECO:0000313" key="6">
    <source>
        <dbReference type="Proteomes" id="UP000248798"/>
    </source>
</evidence>
<feature type="DNA-binding region" description="H-T-H motif" evidence="2">
    <location>
        <begin position="24"/>
        <end position="43"/>
    </location>
</feature>
<dbReference type="PANTHER" id="PTHR43479">
    <property type="entry name" value="ACREF/ENVCD OPERON REPRESSOR-RELATED"/>
    <property type="match status" value="1"/>
</dbReference>
<dbReference type="SUPFAM" id="SSF48498">
    <property type="entry name" value="Tetracyclin repressor-like, C-terminal domain"/>
    <property type="match status" value="1"/>
</dbReference>
<sequence length="192" mass="21968">MSKKDAILQAATVLFSKNGFKETSTADLAKMINVAEGTIFYHFKTKDRLFLAVLEKTKKMILEEFDAYMGNQHFDSGMGMIERAVSFHLYLAGKMENQFLLLHRYYPYQMAEVVPECRSYLEAIYDCLVSIYEDGIEMGVKDGSIDPLPARKTALIIFSMVDGVVRFKTYNLYNANALFNELVNSCKRMLKT</sequence>
<proteinExistence type="predicted"/>
<protein>
    <submittedName>
        <fullName evidence="5">TetR/AcrR family transcriptional regulator</fullName>
    </submittedName>
</protein>